<keyword evidence="1" id="KW-0732">Signal</keyword>
<dbReference type="EMBL" id="CP042161">
    <property type="protein sequence ID" value="QDS33754.1"/>
    <property type="molecule type" value="Genomic_DNA"/>
</dbReference>
<dbReference type="RefSeq" id="WP_144614721.1">
    <property type="nucleotide sequence ID" value="NZ_CP042161.1"/>
</dbReference>
<dbReference type="InterPro" id="IPR036426">
    <property type="entry name" value="Bulb-type_lectin_dom_sf"/>
</dbReference>
<gene>
    <name evidence="3" type="ORF">FPS98_06940</name>
</gene>
<feature type="signal peptide" evidence="1">
    <location>
        <begin position="1"/>
        <end position="21"/>
    </location>
</feature>
<dbReference type="PROSITE" id="PS50927">
    <property type="entry name" value="BULB_LECTIN"/>
    <property type="match status" value="1"/>
</dbReference>
<name>A0A517I4H4_BREBE</name>
<accession>A0A517I4H4</accession>
<evidence type="ECO:0000313" key="4">
    <source>
        <dbReference type="Proteomes" id="UP000317713"/>
    </source>
</evidence>
<evidence type="ECO:0000313" key="3">
    <source>
        <dbReference type="EMBL" id="QDS33754.1"/>
    </source>
</evidence>
<dbReference type="AlphaFoldDB" id="A0A517I4H4"/>
<feature type="chain" id="PRO_5039560952" description="Bulb-type lectin domain-containing protein" evidence="1">
    <location>
        <begin position="22"/>
        <end position="179"/>
    </location>
</feature>
<dbReference type="Gene3D" id="2.90.10.10">
    <property type="entry name" value="Bulb-type lectin domain"/>
    <property type="match status" value="2"/>
</dbReference>
<protein>
    <recommendedName>
        <fullName evidence="2">Bulb-type lectin domain-containing protein</fullName>
    </recommendedName>
</protein>
<dbReference type="InterPro" id="IPR001480">
    <property type="entry name" value="Bulb-type_lectin_dom"/>
</dbReference>
<proteinExistence type="predicted"/>
<dbReference type="SUPFAM" id="SSF51110">
    <property type="entry name" value="alpha-D-mannose-specific plant lectins"/>
    <property type="match status" value="1"/>
</dbReference>
<evidence type="ECO:0000259" key="2">
    <source>
        <dbReference type="PROSITE" id="PS50927"/>
    </source>
</evidence>
<reference evidence="3 4" key="1">
    <citation type="submission" date="2019-07" db="EMBL/GenBank/DDBJ databases">
        <title>Characterization of Brevibacillus brevis HK544, as a potential biocontrol agent.</title>
        <authorList>
            <person name="Kim H."/>
        </authorList>
    </citation>
    <scope>NUCLEOTIDE SEQUENCE [LARGE SCALE GENOMIC DNA]</scope>
    <source>
        <strain evidence="3 4">HK544</strain>
    </source>
</reference>
<evidence type="ECO:0000256" key="1">
    <source>
        <dbReference type="SAM" id="SignalP"/>
    </source>
</evidence>
<dbReference type="Proteomes" id="UP000317713">
    <property type="component" value="Chromosome"/>
</dbReference>
<feature type="domain" description="Bulb-type lectin" evidence="2">
    <location>
        <begin position="25"/>
        <end position="179"/>
    </location>
</feature>
<organism evidence="3 4">
    <name type="scientific">Brevibacillus brevis</name>
    <name type="common">Bacillus brevis</name>
    <dbReference type="NCBI Taxonomy" id="1393"/>
    <lineage>
        <taxon>Bacteria</taxon>
        <taxon>Bacillati</taxon>
        <taxon>Bacillota</taxon>
        <taxon>Bacilli</taxon>
        <taxon>Bacillales</taxon>
        <taxon>Paenibacillaceae</taxon>
        <taxon>Brevibacillus</taxon>
    </lineage>
</organism>
<sequence>MKKFSLILFAVFMLQFSIVSAVSAKSTLKVGETLEKGQVLTSDNGIYSLIMQNDGNLVLYKNFNNSTTSLWASGTAKFHADYIDPATGYYKSYYPEYLGFAKTLNFPVALGLQERGKGYTIWRFAPEDWAPRHYGKSNVPADLTGDILVVQDDGNAVVYNTKHADKGWYPVWATNTYGK</sequence>